<keyword evidence="7" id="KW-1185">Reference proteome</keyword>
<proteinExistence type="predicted"/>
<feature type="transmembrane region" description="Helical" evidence="5">
    <location>
        <begin position="142"/>
        <end position="164"/>
    </location>
</feature>
<feature type="transmembrane region" description="Helical" evidence="5">
    <location>
        <begin position="319"/>
        <end position="340"/>
    </location>
</feature>
<evidence type="ECO:0000256" key="5">
    <source>
        <dbReference type="SAM" id="Phobius"/>
    </source>
</evidence>
<keyword evidence="4 5" id="KW-0472">Membrane</keyword>
<organism evidence="6 7">
    <name type="scientific">Frankliniella fusca</name>
    <dbReference type="NCBI Taxonomy" id="407009"/>
    <lineage>
        <taxon>Eukaryota</taxon>
        <taxon>Metazoa</taxon>
        <taxon>Ecdysozoa</taxon>
        <taxon>Arthropoda</taxon>
        <taxon>Hexapoda</taxon>
        <taxon>Insecta</taxon>
        <taxon>Pterygota</taxon>
        <taxon>Neoptera</taxon>
        <taxon>Paraneoptera</taxon>
        <taxon>Thysanoptera</taxon>
        <taxon>Terebrantia</taxon>
        <taxon>Thripoidea</taxon>
        <taxon>Thripidae</taxon>
        <taxon>Frankliniella</taxon>
    </lineage>
</organism>
<sequence>MTAVCCAGRCLGCCSCCGSRRARSRRARARAVLPVLLVLLGAGYTAAWGGAWAGWRLAGVALGGALFDALGRRPVIALSVPLQVVAALLHALLVVQEDANAPAVIQHDPGTPHWNQTAELEEAVNGTAAVAGAGATLYGGALLARSACAGAALGVALPATLFYLSELWRGPRRGAVCCAPAIAVVAGRTLAHGLSAAGVLGPRLAALVGLAPGLLGLLLLLLLAPPSPYWLAFRGREVVLSRAIARLRGLRDERLARNEVDDVVETVREQRSSLCAGNSRGPFLALLLVGALPLAGVALLDEKHRPAVLLPLAPAPPDWLVRAAHGGGALLALAVVAALVDRCGRRPLLVAACLALAAAQATLGYFHYFLGTPVPAHAALAWYITLGAVGLAALAEASLSALAWLVLAEVLPMRSKAVIPTVAVLLDMLVQFCLDAVRLGLPLGVDVQEDGRLWLAAWCWAHALWCLLLALIVAALLPETRGFSLAQLHEIFRGPNRQNQQTRL</sequence>
<dbReference type="InterPro" id="IPR050549">
    <property type="entry name" value="MFS_Trehalose_Transporter"/>
</dbReference>
<dbReference type="PANTHER" id="PTHR48021">
    <property type="match status" value="1"/>
</dbReference>
<feature type="transmembrane region" description="Helical" evidence="5">
    <location>
        <begin position="29"/>
        <end position="47"/>
    </location>
</feature>
<evidence type="ECO:0000313" key="6">
    <source>
        <dbReference type="EMBL" id="KAK3926836.1"/>
    </source>
</evidence>
<dbReference type="GO" id="GO:0022857">
    <property type="term" value="F:transmembrane transporter activity"/>
    <property type="evidence" value="ECO:0007669"/>
    <property type="project" value="InterPro"/>
</dbReference>
<dbReference type="SUPFAM" id="SSF103473">
    <property type="entry name" value="MFS general substrate transporter"/>
    <property type="match status" value="1"/>
</dbReference>
<evidence type="ECO:0000313" key="7">
    <source>
        <dbReference type="Proteomes" id="UP001219518"/>
    </source>
</evidence>
<comment type="caution">
    <text evidence="6">The sequence shown here is derived from an EMBL/GenBank/DDBJ whole genome shotgun (WGS) entry which is preliminary data.</text>
</comment>
<name>A0AAE1HU21_9NEOP</name>
<feature type="transmembrane region" description="Helical" evidence="5">
    <location>
        <begin position="418"/>
        <end position="441"/>
    </location>
</feature>
<evidence type="ECO:0000256" key="1">
    <source>
        <dbReference type="ARBA" id="ARBA00004370"/>
    </source>
</evidence>
<dbReference type="AlphaFoldDB" id="A0AAE1HU21"/>
<evidence type="ECO:0000256" key="2">
    <source>
        <dbReference type="ARBA" id="ARBA00022692"/>
    </source>
</evidence>
<reference evidence="6" key="1">
    <citation type="submission" date="2021-07" db="EMBL/GenBank/DDBJ databases">
        <authorList>
            <person name="Catto M.A."/>
            <person name="Jacobson A."/>
            <person name="Kennedy G."/>
            <person name="Labadie P."/>
            <person name="Hunt B.G."/>
            <person name="Srinivasan R."/>
        </authorList>
    </citation>
    <scope>NUCLEOTIDE SEQUENCE</scope>
    <source>
        <strain evidence="6">PL_HMW_Pooled</strain>
        <tissue evidence="6">Head</tissue>
    </source>
</reference>
<feature type="transmembrane region" description="Helical" evidence="5">
    <location>
        <begin position="204"/>
        <end position="224"/>
    </location>
</feature>
<feature type="transmembrane region" description="Helical" evidence="5">
    <location>
        <begin position="281"/>
        <end position="299"/>
    </location>
</feature>
<reference evidence="6" key="2">
    <citation type="journal article" date="2023" name="BMC Genomics">
        <title>Pest status, molecular evolution, and epigenetic factors derived from the genome assembly of Frankliniella fusca, a thysanopteran phytovirus vector.</title>
        <authorList>
            <person name="Catto M.A."/>
            <person name="Labadie P.E."/>
            <person name="Jacobson A.L."/>
            <person name="Kennedy G.G."/>
            <person name="Srinivasan R."/>
            <person name="Hunt B.G."/>
        </authorList>
    </citation>
    <scope>NUCLEOTIDE SEQUENCE</scope>
    <source>
        <strain evidence="6">PL_HMW_Pooled</strain>
    </source>
</reference>
<dbReference type="Gene3D" id="1.20.1250.20">
    <property type="entry name" value="MFS general substrate transporter like domains"/>
    <property type="match status" value="2"/>
</dbReference>
<feature type="transmembrane region" description="Helical" evidence="5">
    <location>
        <begin position="347"/>
        <end position="368"/>
    </location>
</feature>
<gene>
    <name evidence="6" type="ORF">KUF71_015172</name>
</gene>
<dbReference type="Proteomes" id="UP001219518">
    <property type="component" value="Unassembled WGS sequence"/>
</dbReference>
<comment type="subcellular location">
    <subcellularLocation>
        <location evidence="1">Membrane</location>
    </subcellularLocation>
</comment>
<dbReference type="InterPro" id="IPR036259">
    <property type="entry name" value="MFS_trans_sf"/>
</dbReference>
<keyword evidence="3 5" id="KW-1133">Transmembrane helix</keyword>
<dbReference type="PANTHER" id="PTHR48021:SF1">
    <property type="entry name" value="GH07001P-RELATED"/>
    <property type="match status" value="1"/>
</dbReference>
<accession>A0AAE1HU21</accession>
<dbReference type="Pfam" id="PF00083">
    <property type="entry name" value="Sugar_tr"/>
    <property type="match status" value="1"/>
</dbReference>
<feature type="transmembrane region" description="Helical" evidence="5">
    <location>
        <begin position="380"/>
        <end position="406"/>
    </location>
</feature>
<dbReference type="GO" id="GO:0016020">
    <property type="term" value="C:membrane"/>
    <property type="evidence" value="ECO:0007669"/>
    <property type="project" value="UniProtKB-SubCell"/>
</dbReference>
<dbReference type="InterPro" id="IPR005828">
    <property type="entry name" value="MFS_sugar_transport-like"/>
</dbReference>
<protein>
    <submittedName>
        <fullName evidence="6">Glucose facilitated diffusion protein</fullName>
    </submittedName>
</protein>
<evidence type="ECO:0000256" key="4">
    <source>
        <dbReference type="ARBA" id="ARBA00023136"/>
    </source>
</evidence>
<evidence type="ECO:0000256" key="3">
    <source>
        <dbReference type="ARBA" id="ARBA00022989"/>
    </source>
</evidence>
<feature type="transmembrane region" description="Helical" evidence="5">
    <location>
        <begin position="75"/>
        <end position="95"/>
    </location>
</feature>
<feature type="transmembrane region" description="Helical" evidence="5">
    <location>
        <begin position="453"/>
        <end position="477"/>
    </location>
</feature>
<dbReference type="EMBL" id="JAHWGI010001270">
    <property type="protein sequence ID" value="KAK3926836.1"/>
    <property type="molecule type" value="Genomic_DNA"/>
</dbReference>
<keyword evidence="2 5" id="KW-0812">Transmembrane</keyword>